<dbReference type="EMBL" id="JAHRHJ020000009">
    <property type="protein sequence ID" value="KAH9300867.1"/>
    <property type="molecule type" value="Genomic_DNA"/>
</dbReference>
<protein>
    <submittedName>
        <fullName evidence="1">Uncharacterized protein</fullName>
    </submittedName>
</protein>
<comment type="caution">
    <text evidence="1">The sequence shown here is derived from an EMBL/GenBank/DDBJ whole genome shotgun (WGS) entry which is preliminary data.</text>
</comment>
<accession>A0AA38FGE8</accession>
<evidence type="ECO:0000313" key="2">
    <source>
        <dbReference type="Proteomes" id="UP000824469"/>
    </source>
</evidence>
<evidence type="ECO:0000313" key="1">
    <source>
        <dbReference type="EMBL" id="KAH9300867.1"/>
    </source>
</evidence>
<dbReference type="Proteomes" id="UP000824469">
    <property type="component" value="Unassembled WGS sequence"/>
</dbReference>
<gene>
    <name evidence="1" type="ORF">KI387_012450</name>
</gene>
<keyword evidence="2" id="KW-1185">Reference proteome</keyword>
<name>A0AA38FGE8_TAXCH</name>
<dbReference type="AlphaFoldDB" id="A0AA38FGE8"/>
<feature type="non-terminal residue" evidence="1">
    <location>
        <position position="55"/>
    </location>
</feature>
<sequence>VFYCGARVLAQEPRTLEWRFYAARSFEAGWKQCVFTLLILKENVTYSSMFSSHIE</sequence>
<feature type="non-terminal residue" evidence="1">
    <location>
        <position position="1"/>
    </location>
</feature>
<reference evidence="1 2" key="1">
    <citation type="journal article" date="2021" name="Nat. Plants">
        <title>The Taxus genome provides insights into paclitaxel biosynthesis.</title>
        <authorList>
            <person name="Xiong X."/>
            <person name="Gou J."/>
            <person name="Liao Q."/>
            <person name="Li Y."/>
            <person name="Zhou Q."/>
            <person name="Bi G."/>
            <person name="Li C."/>
            <person name="Du R."/>
            <person name="Wang X."/>
            <person name="Sun T."/>
            <person name="Guo L."/>
            <person name="Liang H."/>
            <person name="Lu P."/>
            <person name="Wu Y."/>
            <person name="Zhang Z."/>
            <person name="Ro D.K."/>
            <person name="Shang Y."/>
            <person name="Huang S."/>
            <person name="Yan J."/>
        </authorList>
    </citation>
    <scope>NUCLEOTIDE SEQUENCE [LARGE SCALE GENOMIC DNA]</scope>
    <source>
        <strain evidence="1">Ta-2019</strain>
    </source>
</reference>
<proteinExistence type="predicted"/>
<organism evidence="1 2">
    <name type="scientific">Taxus chinensis</name>
    <name type="common">Chinese yew</name>
    <name type="synonym">Taxus wallichiana var. chinensis</name>
    <dbReference type="NCBI Taxonomy" id="29808"/>
    <lineage>
        <taxon>Eukaryota</taxon>
        <taxon>Viridiplantae</taxon>
        <taxon>Streptophyta</taxon>
        <taxon>Embryophyta</taxon>
        <taxon>Tracheophyta</taxon>
        <taxon>Spermatophyta</taxon>
        <taxon>Pinopsida</taxon>
        <taxon>Pinidae</taxon>
        <taxon>Conifers II</taxon>
        <taxon>Cupressales</taxon>
        <taxon>Taxaceae</taxon>
        <taxon>Taxus</taxon>
    </lineage>
</organism>